<keyword evidence="5" id="KW-0378">Hydrolase</keyword>
<dbReference type="GO" id="GO:0016485">
    <property type="term" value="P:protein processing"/>
    <property type="evidence" value="ECO:0007669"/>
    <property type="project" value="TreeGrafter"/>
</dbReference>
<keyword evidence="6" id="KW-0862">Zinc</keyword>
<dbReference type="Gene3D" id="3.40.390.10">
    <property type="entry name" value="Collagenase (Catalytic Domain)"/>
    <property type="match status" value="1"/>
</dbReference>
<dbReference type="PANTHER" id="PTHR11733:SF167">
    <property type="entry name" value="FI17812P1-RELATED"/>
    <property type="match status" value="1"/>
</dbReference>
<comment type="similarity">
    <text evidence="2">Belongs to the peptidase M13 family.</text>
</comment>
<dbReference type="PANTHER" id="PTHR11733">
    <property type="entry name" value="ZINC METALLOPROTEASE FAMILY M13 NEPRILYSIN-RELATED"/>
    <property type="match status" value="1"/>
</dbReference>
<gene>
    <name evidence="12" type="ORF">DYB28_005699</name>
    <name evidence="11" type="ORF">DYB36_004461</name>
</gene>
<proteinExistence type="inferred from homology"/>
<dbReference type="Gene3D" id="1.10.1380.10">
    <property type="entry name" value="Neutral endopeptidase , domain2"/>
    <property type="match status" value="1"/>
</dbReference>
<protein>
    <recommendedName>
        <fullName evidence="15">Peptidase M13 C-terminal domain-containing protein</fullName>
    </recommendedName>
</protein>
<reference evidence="12 14" key="1">
    <citation type="journal article" date="2018" name="J. Invertebr. Pathol.">
        <title>New genotyping method for the causative agent of crayfish plague (Aphanomyces astaci) based on whole genome data.</title>
        <authorList>
            <person name="Minardi D."/>
            <person name="Studholme D.J."/>
            <person name="van der Giezen M."/>
            <person name="Pretto T."/>
            <person name="Oidtmann B."/>
        </authorList>
    </citation>
    <scope>NUCLEOTIDE SEQUENCE [LARGE SCALE GENOMIC DNA]</scope>
    <source>
        <strain evidence="12 14">KB13</strain>
    </source>
</reference>
<dbReference type="GO" id="GO:0004222">
    <property type="term" value="F:metalloendopeptidase activity"/>
    <property type="evidence" value="ECO:0007669"/>
    <property type="project" value="InterPro"/>
</dbReference>
<evidence type="ECO:0000313" key="11">
    <source>
        <dbReference type="EMBL" id="RHY13440.1"/>
    </source>
</evidence>
<comment type="cofactor">
    <cofactor evidence="1">
        <name>Zn(2+)</name>
        <dbReference type="ChEBI" id="CHEBI:29105"/>
    </cofactor>
</comment>
<keyword evidence="4" id="KW-0479">Metal-binding</keyword>
<feature type="transmembrane region" description="Helical" evidence="8">
    <location>
        <begin position="46"/>
        <end position="66"/>
    </location>
</feature>
<evidence type="ECO:0000256" key="1">
    <source>
        <dbReference type="ARBA" id="ARBA00001947"/>
    </source>
</evidence>
<dbReference type="EMBL" id="QUTI01034647">
    <property type="protein sequence ID" value="RLO02029.1"/>
    <property type="molecule type" value="Genomic_DNA"/>
</dbReference>
<evidence type="ECO:0000256" key="3">
    <source>
        <dbReference type="ARBA" id="ARBA00022670"/>
    </source>
</evidence>
<keyword evidence="7" id="KW-0482">Metalloprotease</keyword>
<dbReference type="InterPro" id="IPR024079">
    <property type="entry name" value="MetalloPept_cat_dom_sf"/>
</dbReference>
<dbReference type="InterPro" id="IPR018497">
    <property type="entry name" value="Peptidase_M13_C"/>
</dbReference>
<dbReference type="GO" id="GO:0005886">
    <property type="term" value="C:plasma membrane"/>
    <property type="evidence" value="ECO:0007669"/>
    <property type="project" value="TreeGrafter"/>
</dbReference>
<keyword evidence="8" id="KW-0472">Membrane</keyword>
<dbReference type="GO" id="GO:0046872">
    <property type="term" value="F:metal ion binding"/>
    <property type="evidence" value="ECO:0007669"/>
    <property type="project" value="UniProtKB-KW"/>
</dbReference>
<evidence type="ECO:0000313" key="14">
    <source>
        <dbReference type="Proteomes" id="UP000275652"/>
    </source>
</evidence>
<dbReference type="InterPro" id="IPR000718">
    <property type="entry name" value="Peptidase_M13"/>
</dbReference>
<dbReference type="VEuPathDB" id="FungiDB:H257_00434"/>
<sequence length="743" mass="81242">MTKTERISFSTTSHQQEVSVYGTASPMDNEDLPRVVLRSRNILSKLAVVGGSLLIMGCLAVVGHSLPRSSTPSVKAASVKPPASKGDPFAAFRKDSRAFLDESVDPCHNFYQYACGGWLETATIPDDATSVDTSFSVVAAANTKIIDDIMTRRPPLIDPLYQSCLGGKDVDPRAIEAISLKLEHLASLTSVADVVAYAGHLYAVTGAVSLFSLDVGADAKNASSNVLTVGQGGLTFPAKEYYTDSHKRSKYFSLFVTYAQALGHVKAFPNRNVSQFAHRILNLEASFANVSESSAALRDPWALYNPVAVADLPSKFPYVTKYLQGAGIYQRLVDTNATVVVEVPSFLTSQAALLESLTDLQILKSYVGFHLLDAQSQILGESFRQASHNFHGTLRGLVRKQVRKDFCFTLTQSLLGDVVGQYYMDQVWDAQTKEAAKRLVQEIESSMDDILQREAWLDEATRAQAMTKLHQVFNLVGGPDDGAVPSLPFNISATDFWSNVMHFKGVAFQATLDGIGAPVDRNGWGMTASTVNAYYEPSENKMVFPAAIMQQPFYSARKLPDVANYARIGMVMGHELTHGFDDEGRNFDSQGNMHVWWSANVSHTYDVKAKCLADQYSTFDVLTLDQTKLIGYVDGQLTLGENIADNGGLKLAYLAYLNSKHGAKEVETPAEKQADAQAYFVAFAQGWCGKHTDSYAELLLASDPHSPNKWRVNGPIMNSQTFADAFQCPVGAPMNPAKKCIVW</sequence>
<evidence type="ECO:0000256" key="8">
    <source>
        <dbReference type="SAM" id="Phobius"/>
    </source>
</evidence>
<organism evidence="11 13">
    <name type="scientific">Aphanomyces astaci</name>
    <name type="common">Crayfish plague agent</name>
    <dbReference type="NCBI Taxonomy" id="112090"/>
    <lineage>
        <taxon>Eukaryota</taxon>
        <taxon>Sar</taxon>
        <taxon>Stramenopiles</taxon>
        <taxon>Oomycota</taxon>
        <taxon>Saprolegniomycetes</taxon>
        <taxon>Saprolegniales</taxon>
        <taxon>Verrucalvaceae</taxon>
        <taxon>Aphanomyces</taxon>
    </lineage>
</organism>
<keyword evidence="8" id="KW-1133">Transmembrane helix</keyword>
<dbReference type="Pfam" id="PF01431">
    <property type="entry name" value="Peptidase_M13"/>
    <property type="match status" value="1"/>
</dbReference>
<dbReference type="InterPro" id="IPR008753">
    <property type="entry name" value="Peptidase_M13_N"/>
</dbReference>
<name>A0A397B4E0_APHAT</name>
<dbReference type="InterPro" id="IPR042089">
    <property type="entry name" value="Peptidase_M13_dom_2"/>
</dbReference>
<dbReference type="CDD" id="cd08662">
    <property type="entry name" value="M13"/>
    <property type="match status" value="1"/>
</dbReference>
<dbReference type="AlphaFoldDB" id="A0A397B4E0"/>
<keyword evidence="8" id="KW-0812">Transmembrane</keyword>
<keyword evidence="3" id="KW-0645">Protease</keyword>
<reference evidence="11 13" key="2">
    <citation type="submission" date="2018-08" db="EMBL/GenBank/DDBJ databases">
        <title>Aphanomyces genome sequencing and annotation.</title>
        <authorList>
            <person name="Minardi D."/>
            <person name="Oidtmann B."/>
            <person name="Van Der Giezen M."/>
            <person name="Studholme D.J."/>
        </authorList>
    </citation>
    <scope>NUCLEOTIDE SEQUENCE [LARGE SCALE GENOMIC DNA]</scope>
    <source>
        <strain evidence="11 13">Kv</strain>
    </source>
</reference>
<dbReference type="Pfam" id="PF05649">
    <property type="entry name" value="Peptidase_M13_N"/>
    <property type="match status" value="1"/>
</dbReference>
<evidence type="ECO:0000256" key="4">
    <source>
        <dbReference type="ARBA" id="ARBA00022723"/>
    </source>
</evidence>
<dbReference type="SUPFAM" id="SSF55486">
    <property type="entry name" value="Metalloproteases ('zincins'), catalytic domain"/>
    <property type="match status" value="1"/>
</dbReference>
<evidence type="ECO:0008006" key="15">
    <source>
        <dbReference type="Google" id="ProtNLM"/>
    </source>
</evidence>
<evidence type="ECO:0000313" key="12">
    <source>
        <dbReference type="EMBL" id="RLO02029.1"/>
    </source>
</evidence>
<evidence type="ECO:0000259" key="9">
    <source>
        <dbReference type="Pfam" id="PF01431"/>
    </source>
</evidence>
<evidence type="ECO:0000313" key="13">
    <source>
        <dbReference type="Proteomes" id="UP000265427"/>
    </source>
</evidence>
<dbReference type="PROSITE" id="PS51885">
    <property type="entry name" value="NEPRILYSIN"/>
    <property type="match status" value="1"/>
</dbReference>
<evidence type="ECO:0000256" key="6">
    <source>
        <dbReference type="ARBA" id="ARBA00022833"/>
    </source>
</evidence>
<dbReference type="PRINTS" id="PR00786">
    <property type="entry name" value="NEPRILYSIN"/>
</dbReference>
<accession>A0A397B4E0</accession>
<dbReference type="Proteomes" id="UP000275652">
    <property type="component" value="Unassembled WGS sequence"/>
</dbReference>
<evidence type="ECO:0000259" key="10">
    <source>
        <dbReference type="Pfam" id="PF05649"/>
    </source>
</evidence>
<evidence type="ECO:0000256" key="5">
    <source>
        <dbReference type="ARBA" id="ARBA00022801"/>
    </source>
</evidence>
<evidence type="ECO:0000256" key="2">
    <source>
        <dbReference type="ARBA" id="ARBA00007357"/>
    </source>
</evidence>
<dbReference type="Proteomes" id="UP000265427">
    <property type="component" value="Unassembled WGS sequence"/>
</dbReference>
<feature type="domain" description="Peptidase M13 C-terminal" evidence="9">
    <location>
        <begin position="532"/>
        <end position="741"/>
    </location>
</feature>
<evidence type="ECO:0000256" key="7">
    <source>
        <dbReference type="ARBA" id="ARBA00023049"/>
    </source>
</evidence>
<feature type="domain" description="Peptidase M13 N-terminal" evidence="10">
    <location>
        <begin position="106"/>
        <end position="479"/>
    </location>
</feature>
<comment type="caution">
    <text evidence="11">The sequence shown here is derived from an EMBL/GenBank/DDBJ whole genome shotgun (WGS) entry which is preliminary data.</text>
</comment>
<dbReference type="EMBL" id="QUSZ01004628">
    <property type="protein sequence ID" value="RHY13440.1"/>
    <property type="molecule type" value="Genomic_DNA"/>
</dbReference>